<keyword evidence="2" id="KW-1185">Reference proteome</keyword>
<dbReference type="Proteomes" id="UP001501243">
    <property type="component" value="Unassembled WGS sequence"/>
</dbReference>
<gene>
    <name evidence="1" type="ORF">GCM10023172_41920</name>
</gene>
<protein>
    <submittedName>
        <fullName evidence="1">Carboxypeptidase-like regulatory domain-containing protein</fullName>
    </submittedName>
</protein>
<comment type="caution">
    <text evidence="1">The sequence shown here is derived from an EMBL/GenBank/DDBJ whole genome shotgun (WGS) entry which is preliminary data.</text>
</comment>
<proteinExistence type="predicted"/>
<dbReference type="SUPFAM" id="SSF49464">
    <property type="entry name" value="Carboxypeptidase regulatory domain-like"/>
    <property type="match status" value="1"/>
</dbReference>
<name>A0ABP8QUU4_9BACT</name>
<dbReference type="Gene3D" id="2.60.40.1120">
    <property type="entry name" value="Carboxypeptidase-like, regulatory domain"/>
    <property type="match status" value="1"/>
</dbReference>
<dbReference type="EMBL" id="BAABGQ010000012">
    <property type="protein sequence ID" value="GAA4508962.1"/>
    <property type="molecule type" value="Genomic_DNA"/>
</dbReference>
<evidence type="ECO:0000313" key="1">
    <source>
        <dbReference type="EMBL" id="GAA4508962.1"/>
    </source>
</evidence>
<dbReference type="InterPro" id="IPR008969">
    <property type="entry name" value="CarboxyPept-like_regulatory"/>
</dbReference>
<accession>A0ABP8QUU4</accession>
<evidence type="ECO:0000313" key="2">
    <source>
        <dbReference type="Proteomes" id="UP001501243"/>
    </source>
</evidence>
<sequence length="383" mass="43388">MRDARTQKPLAYASVFFANSTYGTTTDSTGHFVLDGIPDAQYELVASYVGYQLYKKQLEVSAAATLTILLQPSPTQLDEVVVRPRKNRPSDYQKFLVQFLGNSALSRQCRIENPEDVVVVYDEGHRELTAVAPRNLRVLNQALGYRITYYNFDFKVFYRDNRCEFVGAPRFEELNSVDARQQQRWSESRRQAYAGSLPHFLRSVRENSLAENGFLVQRMVRELSSTEARQRLAQPNDSLAAVLEPEPGLLARVYSQPLQAAQVCRSEGNPARTRLLFANSLQVTYQREQPDDMYVAYVTETRSNNLKDALANRWLGGQTKTALGKALYEPVLEQSQLRLLGPDAIILPNGYLTNPLSVKVDGYWSFERIGEALPLDYTPAPLK</sequence>
<dbReference type="Pfam" id="PF13715">
    <property type="entry name" value="CarbopepD_reg_2"/>
    <property type="match status" value="1"/>
</dbReference>
<organism evidence="1 2">
    <name type="scientific">Hymenobacter ginsengisoli</name>
    <dbReference type="NCBI Taxonomy" id="1051626"/>
    <lineage>
        <taxon>Bacteria</taxon>
        <taxon>Pseudomonadati</taxon>
        <taxon>Bacteroidota</taxon>
        <taxon>Cytophagia</taxon>
        <taxon>Cytophagales</taxon>
        <taxon>Hymenobacteraceae</taxon>
        <taxon>Hymenobacter</taxon>
    </lineage>
</organism>
<reference evidence="2" key="1">
    <citation type="journal article" date="2019" name="Int. J. Syst. Evol. Microbiol.">
        <title>The Global Catalogue of Microorganisms (GCM) 10K type strain sequencing project: providing services to taxonomists for standard genome sequencing and annotation.</title>
        <authorList>
            <consortium name="The Broad Institute Genomics Platform"/>
            <consortium name="The Broad Institute Genome Sequencing Center for Infectious Disease"/>
            <person name="Wu L."/>
            <person name="Ma J."/>
        </authorList>
    </citation>
    <scope>NUCLEOTIDE SEQUENCE [LARGE SCALE GENOMIC DNA]</scope>
    <source>
        <strain evidence="2">JCM 17841</strain>
    </source>
</reference>